<dbReference type="GO" id="GO:0016020">
    <property type="term" value="C:membrane"/>
    <property type="evidence" value="ECO:0007669"/>
    <property type="project" value="UniProtKB-SubCell"/>
</dbReference>
<dbReference type="Pfam" id="PF01554">
    <property type="entry name" value="MatE"/>
    <property type="match status" value="1"/>
</dbReference>
<feature type="transmembrane region" description="Helical" evidence="6">
    <location>
        <begin position="330"/>
        <end position="352"/>
    </location>
</feature>
<feature type="transmembrane region" description="Helical" evidence="6">
    <location>
        <begin position="120"/>
        <end position="144"/>
    </location>
</feature>
<dbReference type="OrthoDB" id="423427at2759"/>
<keyword evidence="3 6" id="KW-0812">Transmembrane</keyword>
<keyword evidence="9" id="KW-1185">Reference proteome</keyword>
<evidence type="ECO:0000313" key="9">
    <source>
        <dbReference type="Proteomes" id="UP000247498"/>
    </source>
</evidence>
<dbReference type="GO" id="GO:0015297">
    <property type="term" value="F:antiporter activity"/>
    <property type="evidence" value="ECO:0007669"/>
    <property type="project" value="InterPro"/>
</dbReference>
<feature type="region of interest" description="Disordered" evidence="7">
    <location>
        <begin position="424"/>
        <end position="495"/>
    </location>
</feature>
<gene>
    <name evidence="8" type="ORF">Rsub_06860</name>
</gene>
<comment type="similarity">
    <text evidence="2 6">Belongs to the multi antimicrobial extrusion (MATE) (TC 2.A.66.1) family.</text>
</comment>
<keyword evidence="4 6" id="KW-1133">Transmembrane helix</keyword>
<proteinExistence type="inferred from homology"/>
<feature type="transmembrane region" description="Helical" evidence="6">
    <location>
        <begin position="78"/>
        <end position="100"/>
    </location>
</feature>
<dbReference type="FunCoup" id="A0A2V0P1V4">
    <property type="interactions" value="573"/>
</dbReference>
<evidence type="ECO:0000256" key="6">
    <source>
        <dbReference type="RuleBase" id="RU004914"/>
    </source>
</evidence>
<dbReference type="InterPro" id="IPR002528">
    <property type="entry name" value="MATE_fam"/>
</dbReference>
<evidence type="ECO:0000256" key="5">
    <source>
        <dbReference type="ARBA" id="ARBA00023136"/>
    </source>
</evidence>
<comment type="caution">
    <text evidence="6">Lacks conserved residue(s) required for the propagation of feature annotation.</text>
</comment>
<keyword evidence="5 6" id="KW-0472">Membrane</keyword>
<organism evidence="8 9">
    <name type="scientific">Raphidocelis subcapitata</name>
    <dbReference type="NCBI Taxonomy" id="307507"/>
    <lineage>
        <taxon>Eukaryota</taxon>
        <taxon>Viridiplantae</taxon>
        <taxon>Chlorophyta</taxon>
        <taxon>core chlorophytes</taxon>
        <taxon>Chlorophyceae</taxon>
        <taxon>CS clade</taxon>
        <taxon>Sphaeropleales</taxon>
        <taxon>Selenastraceae</taxon>
        <taxon>Raphidocelis</taxon>
    </lineage>
</organism>
<sequence>MLSFLGPALIIPLGEPLMNVVDTVCLGQWAGTAELAAMGPATILFAFAQYVFQALQISTVTLISEDLRLGQRLDAQRTLACALTLAVAAGTVVALLLELFAEPIIAATGANPALSAAACAYIRVRAVAQPAVLATMVLQAALLAQQDSATPAVATALAVTVSLIGNIVAVGVLGMGIIGAAATTVATQLVAAGALAWLAATREGRLRPALTVPLRADLLSFARTMGPLAITYICKNTCYLVLQTAAAGLDTLRLAAHQAVFSYWNLLAFTTAPLEQISLAFIPAAAPGWRRRETITFILRLGALVGVTAGLLAAALPLGAPQLLTRDAAVWPHMAAVAPLALGAMLLTAADVASTGALLAVRDLRYVAQAFVVTLCGLAAFMGSQPSPRTLENIWHGCIFFFGARLVQSGSRLAWLWRQGRLDAAAPGEDSGGEGGEGGEEGEEGEGKGGDAAAAAAEGDGVPPAGDGDGRARRRRGGAAAGSPDPSGGQLELSP</sequence>
<feature type="transmembrane region" description="Helical" evidence="6">
    <location>
        <begin position="151"/>
        <end position="171"/>
    </location>
</feature>
<accession>A0A2V0P1V4</accession>
<evidence type="ECO:0000256" key="7">
    <source>
        <dbReference type="SAM" id="MobiDB-lite"/>
    </source>
</evidence>
<feature type="transmembrane region" description="Helical" evidence="6">
    <location>
        <begin position="297"/>
        <end position="318"/>
    </location>
</feature>
<evidence type="ECO:0000313" key="8">
    <source>
        <dbReference type="EMBL" id="GBF93861.1"/>
    </source>
</evidence>
<evidence type="ECO:0000256" key="1">
    <source>
        <dbReference type="ARBA" id="ARBA00004141"/>
    </source>
</evidence>
<feature type="transmembrane region" description="Helical" evidence="6">
    <location>
        <begin position="177"/>
        <end position="200"/>
    </location>
</feature>
<feature type="compositionally biased region" description="Low complexity" evidence="7">
    <location>
        <begin position="451"/>
        <end position="466"/>
    </location>
</feature>
<evidence type="ECO:0000256" key="3">
    <source>
        <dbReference type="ARBA" id="ARBA00022692"/>
    </source>
</evidence>
<dbReference type="STRING" id="307507.A0A2V0P1V4"/>
<name>A0A2V0P1V4_9CHLO</name>
<evidence type="ECO:0000256" key="2">
    <source>
        <dbReference type="ARBA" id="ARBA00010199"/>
    </source>
</evidence>
<dbReference type="GO" id="GO:0042910">
    <property type="term" value="F:xenobiotic transmembrane transporter activity"/>
    <property type="evidence" value="ECO:0007669"/>
    <property type="project" value="InterPro"/>
</dbReference>
<dbReference type="EMBL" id="BDRX01000045">
    <property type="protein sequence ID" value="GBF93861.1"/>
    <property type="molecule type" value="Genomic_DNA"/>
</dbReference>
<dbReference type="InterPro" id="IPR044644">
    <property type="entry name" value="DinF-like"/>
</dbReference>
<dbReference type="Proteomes" id="UP000247498">
    <property type="component" value="Unassembled WGS sequence"/>
</dbReference>
<comment type="caution">
    <text evidence="8">The sequence shown here is derived from an EMBL/GenBank/DDBJ whole genome shotgun (WGS) entry which is preliminary data.</text>
</comment>
<dbReference type="PANTHER" id="PTHR42893">
    <property type="entry name" value="PROTEIN DETOXIFICATION 44, CHLOROPLASTIC-RELATED"/>
    <property type="match status" value="1"/>
</dbReference>
<protein>
    <recommendedName>
        <fullName evidence="6">Protein DETOXIFICATION</fullName>
    </recommendedName>
    <alternativeName>
        <fullName evidence="6">Multidrug and toxic compound extrusion protein</fullName>
    </alternativeName>
</protein>
<dbReference type="AlphaFoldDB" id="A0A2V0P1V4"/>
<reference evidence="8 9" key="1">
    <citation type="journal article" date="2018" name="Sci. Rep.">
        <title>Raphidocelis subcapitata (=Pseudokirchneriella subcapitata) provides an insight into genome evolution and environmental adaptations in the Sphaeropleales.</title>
        <authorList>
            <person name="Suzuki S."/>
            <person name="Yamaguchi H."/>
            <person name="Nakajima N."/>
            <person name="Kawachi M."/>
        </authorList>
    </citation>
    <scope>NUCLEOTIDE SEQUENCE [LARGE SCALE GENOMIC DNA]</scope>
    <source>
        <strain evidence="8 9">NIES-35</strain>
    </source>
</reference>
<evidence type="ECO:0000256" key="4">
    <source>
        <dbReference type="ARBA" id="ARBA00022989"/>
    </source>
</evidence>
<comment type="subcellular location">
    <subcellularLocation>
        <location evidence="1">Membrane</location>
        <topology evidence="1">Multi-pass membrane protein</topology>
    </subcellularLocation>
</comment>
<dbReference type="InParanoid" id="A0A2V0P1V4"/>
<dbReference type="PANTHER" id="PTHR42893:SF9">
    <property type="entry name" value="PROTEIN DETOXIFICATION 46, CHLOROPLASTIC"/>
    <property type="match status" value="1"/>
</dbReference>